<evidence type="ECO:0000256" key="1">
    <source>
        <dbReference type="SAM" id="MobiDB-lite"/>
    </source>
</evidence>
<dbReference type="EMBL" id="QPFP01000156">
    <property type="protein sequence ID" value="TEB20100.1"/>
    <property type="molecule type" value="Genomic_DNA"/>
</dbReference>
<evidence type="ECO:0000313" key="3">
    <source>
        <dbReference type="Proteomes" id="UP000298030"/>
    </source>
</evidence>
<reference evidence="2 3" key="1">
    <citation type="journal article" date="2019" name="Nat. Ecol. Evol.">
        <title>Megaphylogeny resolves global patterns of mushroom evolution.</title>
        <authorList>
            <person name="Varga T."/>
            <person name="Krizsan K."/>
            <person name="Foldi C."/>
            <person name="Dima B."/>
            <person name="Sanchez-Garcia M."/>
            <person name="Sanchez-Ramirez S."/>
            <person name="Szollosi G.J."/>
            <person name="Szarkandi J.G."/>
            <person name="Papp V."/>
            <person name="Albert L."/>
            <person name="Andreopoulos W."/>
            <person name="Angelini C."/>
            <person name="Antonin V."/>
            <person name="Barry K.W."/>
            <person name="Bougher N.L."/>
            <person name="Buchanan P."/>
            <person name="Buyck B."/>
            <person name="Bense V."/>
            <person name="Catcheside P."/>
            <person name="Chovatia M."/>
            <person name="Cooper J."/>
            <person name="Damon W."/>
            <person name="Desjardin D."/>
            <person name="Finy P."/>
            <person name="Geml J."/>
            <person name="Haridas S."/>
            <person name="Hughes K."/>
            <person name="Justo A."/>
            <person name="Karasinski D."/>
            <person name="Kautmanova I."/>
            <person name="Kiss B."/>
            <person name="Kocsube S."/>
            <person name="Kotiranta H."/>
            <person name="LaButti K.M."/>
            <person name="Lechner B.E."/>
            <person name="Liimatainen K."/>
            <person name="Lipzen A."/>
            <person name="Lukacs Z."/>
            <person name="Mihaltcheva S."/>
            <person name="Morgado L.N."/>
            <person name="Niskanen T."/>
            <person name="Noordeloos M.E."/>
            <person name="Ohm R.A."/>
            <person name="Ortiz-Santana B."/>
            <person name="Ovrebo C."/>
            <person name="Racz N."/>
            <person name="Riley R."/>
            <person name="Savchenko A."/>
            <person name="Shiryaev A."/>
            <person name="Soop K."/>
            <person name="Spirin V."/>
            <person name="Szebenyi C."/>
            <person name="Tomsovsky M."/>
            <person name="Tulloss R.E."/>
            <person name="Uehling J."/>
            <person name="Grigoriev I.V."/>
            <person name="Vagvolgyi C."/>
            <person name="Papp T."/>
            <person name="Martin F.M."/>
            <person name="Miettinen O."/>
            <person name="Hibbett D.S."/>
            <person name="Nagy L.G."/>
        </authorList>
    </citation>
    <scope>NUCLEOTIDE SEQUENCE [LARGE SCALE GENOMIC DNA]</scope>
    <source>
        <strain evidence="2 3">FP101781</strain>
    </source>
</reference>
<keyword evidence="3" id="KW-1185">Reference proteome</keyword>
<proteinExistence type="predicted"/>
<accession>A0A4Y7SEU1</accession>
<comment type="caution">
    <text evidence="2">The sequence shown here is derived from an EMBL/GenBank/DDBJ whole genome shotgun (WGS) entry which is preliminary data.</text>
</comment>
<sequence>MTDECGRVSIANWRMRLTLHIKVEWSSVRKTLVKQRRRVHFGIVPTPRIYIHAYGGVRGIGTSLLSSMGVGASLGTRVSPSSLPIVAYSSLHPTRSSKENERAETNETDPTAPCDGKTYSRARADPSESAKVRGVGVVPMHWSNHAQQKGHLTW</sequence>
<feature type="region of interest" description="Disordered" evidence="1">
    <location>
        <begin position="90"/>
        <end position="130"/>
    </location>
</feature>
<feature type="compositionally biased region" description="Basic and acidic residues" evidence="1">
    <location>
        <begin position="96"/>
        <end position="105"/>
    </location>
</feature>
<dbReference type="AlphaFoldDB" id="A0A4Y7SEU1"/>
<organism evidence="2 3">
    <name type="scientific">Coprinellus micaceus</name>
    <name type="common">Glistening ink-cap mushroom</name>
    <name type="synonym">Coprinus micaceus</name>
    <dbReference type="NCBI Taxonomy" id="71717"/>
    <lineage>
        <taxon>Eukaryota</taxon>
        <taxon>Fungi</taxon>
        <taxon>Dikarya</taxon>
        <taxon>Basidiomycota</taxon>
        <taxon>Agaricomycotina</taxon>
        <taxon>Agaricomycetes</taxon>
        <taxon>Agaricomycetidae</taxon>
        <taxon>Agaricales</taxon>
        <taxon>Agaricineae</taxon>
        <taxon>Psathyrellaceae</taxon>
        <taxon>Coprinellus</taxon>
    </lineage>
</organism>
<gene>
    <name evidence="2" type="ORF">FA13DRAFT_1743487</name>
</gene>
<evidence type="ECO:0000313" key="2">
    <source>
        <dbReference type="EMBL" id="TEB20100.1"/>
    </source>
</evidence>
<name>A0A4Y7SEU1_COPMI</name>
<dbReference type="Proteomes" id="UP000298030">
    <property type="component" value="Unassembled WGS sequence"/>
</dbReference>
<protein>
    <submittedName>
        <fullName evidence="2">Uncharacterized protein</fullName>
    </submittedName>
</protein>